<dbReference type="EMBL" id="CAUJNA010003668">
    <property type="protein sequence ID" value="CAJ1407331.1"/>
    <property type="molecule type" value="Genomic_DNA"/>
</dbReference>
<evidence type="ECO:0000256" key="1">
    <source>
        <dbReference type="ARBA" id="ARBA00004370"/>
    </source>
</evidence>
<dbReference type="InterPro" id="IPR004241">
    <property type="entry name" value="Atg8-like"/>
</dbReference>
<dbReference type="InterPro" id="IPR029071">
    <property type="entry name" value="Ubiquitin-like_domsf"/>
</dbReference>
<dbReference type="GO" id="GO:0006914">
    <property type="term" value="P:autophagy"/>
    <property type="evidence" value="ECO:0007669"/>
    <property type="project" value="UniProtKB-KW"/>
</dbReference>
<evidence type="ECO:0000313" key="9">
    <source>
        <dbReference type="Proteomes" id="UP001178507"/>
    </source>
</evidence>
<organism evidence="8 9">
    <name type="scientific">Effrenium voratum</name>
    <dbReference type="NCBI Taxonomy" id="2562239"/>
    <lineage>
        <taxon>Eukaryota</taxon>
        <taxon>Sar</taxon>
        <taxon>Alveolata</taxon>
        <taxon>Dinophyceae</taxon>
        <taxon>Suessiales</taxon>
        <taxon>Symbiodiniaceae</taxon>
        <taxon>Effrenium</taxon>
    </lineage>
</organism>
<proteinExistence type="inferred from homology"/>
<keyword evidence="3" id="KW-0472">Membrane</keyword>
<dbReference type="GO" id="GO:0016020">
    <property type="term" value="C:membrane"/>
    <property type="evidence" value="ECO:0007669"/>
    <property type="project" value="UniProtKB-SubCell"/>
</dbReference>
<evidence type="ECO:0000313" key="8">
    <source>
        <dbReference type="EMBL" id="CAJ1407331.1"/>
    </source>
</evidence>
<dbReference type="CDD" id="cd16108">
    <property type="entry name" value="Ubl_ATG8_like"/>
    <property type="match status" value="1"/>
</dbReference>
<protein>
    <recommendedName>
        <fullName evidence="6">Autophagy-related protein</fullName>
    </recommendedName>
</protein>
<evidence type="ECO:0000256" key="5">
    <source>
        <dbReference type="PIRSR" id="PIRSR604241-50"/>
    </source>
</evidence>
<dbReference type="SUPFAM" id="SSF54236">
    <property type="entry name" value="Ubiquitin-like"/>
    <property type="match status" value="1"/>
</dbReference>
<evidence type="ECO:0000256" key="7">
    <source>
        <dbReference type="SAM" id="MobiDB-lite"/>
    </source>
</evidence>
<name>A0AA36NK50_9DINO</name>
<dbReference type="PANTHER" id="PTHR10969">
    <property type="entry name" value="MICROTUBULE-ASSOCIATED PROTEINS 1A/1B LIGHT CHAIN 3-RELATED"/>
    <property type="match status" value="1"/>
</dbReference>
<evidence type="ECO:0000256" key="2">
    <source>
        <dbReference type="ARBA" id="ARBA00007293"/>
    </source>
</evidence>
<comment type="subcellular location">
    <subcellularLocation>
        <location evidence="1">Membrane</location>
    </subcellularLocation>
</comment>
<keyword evidence="9" id="KW-1185">Reference proteome</keyword>
<dbReference type="AlphaFoldDB" id="A0AA36NK50"/>
<dbReference type="Pfam" id="PF02991">
    <property type="entry name" value="ATG8"/>
    <property type="match status" value="1"/>
</dbReference>
<keyword evidence="4 5" id="KW-0449">Lipoprotein</keyword>
<feature type="region of interest" description="Disordered" evidence="7">
    <location>
        <begin position="1"/>
        <end position="35"/>
    </location>
</feature>
<keyword evidence="6" id="KW-0072">Autophagy</keyword>
<evidence type="ECO:0000256" key="4">
    <source>
        <dbReference type="ARBA" id="ARBA00023288"/>
    </source>
</evidence>
<evidence type="ECO:0000256" key="6">
    <source>
        <dbReference type="RuleBase" id="RU004384"/>
    </source>
</evidence>
<dbReference type="Gene3D" id="3.10.20.90">
    <property type="entry name" value="Phosphatidylinositol 3-kinase Catalytic Subunit, Chain A, domain 1"/>
    <property type="match status" value="1"/>
</dbReference>
<sequence length="323" mass="35200">MAPKVRKHADKEASVAASEDVEERPEVEDTSQEKNTTFLQRTPSATNQAVSDLANDRRLMGAAATLGGAAGTLLMGPVSGVALGAAALYATTREDSTGSVARKAGTAYLTVADSAIDEGIRAVDRGVKAFGCAVDRGCRHLETSASVPTPIRVGLQNWRRQACEEKAPRAEADDEAHKIRSKYPDRIPVICDKSARSTLPELPKKKFVVHGTMLCGEFKYMVHKQIADTTPEQLSVDQTIYLFINGITPKTSTPMSQLYDQFRASDGFLYIRYGAENTLGSDPCLGFGSGLSRFGSDWFLQDSRLSKDPRHIYPTFGYVWRGI</sequence>
<accession>A0AA36NK50</accession>
<gene>
    <name evidence="8" type="ORF">EVOR1521_LOCUS29055</name>
</gene>
<feature type="compositionally biased region" description="Acidic residues" evidence="7">
    <location>
        <begin position="19"/>
        <end position="30"/>
    </location>
</feature>
<evidence type="ECO:0000256" key="3">
    <source>
        <dbReference type="ARBA" id="ARBA00023136"/>
    </source>
</evidence>
<feature type="lipid moiety-binding region" description="Phosphatidylserine amidated glycine; alternate" evidence="5">
    <location>
        <position position="280"/>
    </location>
</feature>
<dbReference type="Proteomes" id="UP001178507">
    <property type="component" value="Unassembled WGS sequence"/>
</dbReference>
<reference evidence="8" key="1">
    <citation type="submission" date="2023-08" db="EMBL/GenBank/DDBJ databases">
        <authorList>
            <person name="Chen Y."/>
            <person name="Shah S."/>
            <person name="Dougan E. K."/>
            <person name="Thang M."/>
            <person name="Chan C."/>
        </authorList>
    </citation>
    <scope>NUCLEOTIDE SEQUENCE</scope>
</reference>
<comment type="caution">
    <text evidence="8">The sequence shown here is derived from an EMBL/GenBank/DDBJ whole genome shotgun (WGS) entry which is preliminary data.</text>
</comment>
<comment type="similarity">
    <text evidence="2 6">Belongs to the ATG8 family.</text>
</comment>